<feature type="compositionally biased region" description="Basic and acidic residues" evidence="1">
    <location>
        <begin position="656"/>
        <end position="669"/>
    </location>
</feature>
<dbReference type="Proteomes" id="UP001163046">
    <property type="component" value="Unassembled WGS sequence"/>
</dbReference>
<feature type="region of interest" description="Disordered" evidence="1">
    <location>
        <begin position="968"/>
        <end position="989"/>
    </location>
</feature>
<accession>A0A9W9YP74</accession>
<organism evidence="2 3">
    <name type="scientific">Desmophyllum pertusum</name>
    <dbReference type="NCBI Taxonomy" id="174260"/>
    <lineage>
        <taxon>Eukaryota</taxon>
        <taxon>Metazoa</taxon>
        <taxon>Cnidaria</taxon>
        <taxon>Anthozoa</taxon>
        <taxon>Hexacorallia</taxon>
        <taxon>Scleractinia</taxon>
        <taxon>Caryophylliina</taxon>
        <taxon>Caryophylliidae</taxon>
        <taxon>Desmophyllum</taxon>
    </lineage>
</organism>
<proteinExistence type="predicted"/>
<feature type="region of interest" description="Disordered" evidence="1">
    <location>
        <begin position="401"/>
        <end position="428"/>
    </location>
</feature>
<evidence type="ECO:0000313" key="2">
    <source>
        <dbReference type="EMBL" id="KAJ7360513.1"/>
    </source>
</evidence>
<dbReference type="OrthoDB" id="6357832at2759"/>
<dbReference type="EMBL" id="MU827309">
    <property type="protein sequence ID" value="KAJ7360513.1"/>
    <property type="molecule type" value="Genomic_DNA"/>
</dbReference>
<name>A0A9W9YP74_9CNID</name>
<evidence type="ECO:0000256" key="1">
    <source>
        <dbReference type="SAM" id="MobiDB-lite"/>
    </source>
</evidence>
<keyword evidence="3" id="KW-1185">Reference proteome</keyword>
<evidence type="ECO:0000313" key="3">
    <source>
        <dbReference type="Proteomes" id="UP001163046"/>
    </source>
</evidence>
<feature type="compositionally biased region" description="Polar residues" evidence="1">
    <location>
        <begin position="1"/>
        <end position="12"/>
    </location>
</feature>
<feature type="compositionally biased region" description="Low complexity" evidence="1">
    <location>
        <begin position="622"/>
        <end position="633"/>
    </location>
</feature>
<gene>
    <name evidence="2" type="ORF">OS493_015615</name>
</gene>
<dbReference type="CDD" id="cd00105">
    <property type="entry name" value="KH-I"/>
    <property type="match status" value="1"/>
</dbReference>
<sequence>MALASQTRSTSDFPRGLLRRPSQNSTSSLSSPVVEAVDFCRSKPKLVELENQLYSLANGNGKSQEVMKTCQSLLHDYDNINGIFNVFCSCSWVERYQEPIMSQLFYELISVQCDSSNGTFLLAELETACAELLKILTLLGTPNTLQFNVVSLLYNLSRLAGLPSLHQEAVQSYLEDIARALWPYSMASAPNLWTSDAFCDAQCDILKACGKFLEEKCPVNTERTFHMMNGKLISGDVSKYSRFRLLEIRELRSSGWKVSETTLNYYKARYLKLINQSRKDNLLVNDIHEAVASRNDIKRINSIGESNNQTNGKPVKVVRISENELRKSCENMQQELVTQGIIVEEENIVADHKSSSSVDCEELPAKQTISLNGGIKDCLAVETEPLNDISSKENPILHRAEARQSTENGSTSHLSTTSRKFRSSCEDGDEVASDAAKEIIPAGYPVSHVSHDLIEDSLKRAPSPCSSDGSDDVFAGSRASAELNIDHGNKVLPASHRGDFKKPRRPFKSDSSVTSVTESLGTRTAVLSDSKESKCSGNPTFARSHSADLTNSSKVPVQSVIDQVTSSITFNGSQVVDEQNQSSNSVTENWRETKLPSIDKSDSSVTDTWRERPSVDLKEPEAPNNTNNMPNENWSGRKLSSTDKSDVNGHSSVTDNWRERPSVDLKEPESINTSDAPNGNWKERKISSTDKSDVNGHSSVTDNWRERPKTLSRWRLWIPKPAQHEDHTADPSDEPPKQELVEVQITEEESQALRWWKLEEIQADTGCRIFHNRFKCVIAIRGDPQQCKVAKKRAYSVVAALQEEFGALVPLSDEVLQHLQTEGCNMLVERLAFSSAASVKMINDTQLFISGHRNCVNHAKAQLAKIKVMLRYTDDPDVVSPSQQDNSEEKHQRVEKLFAALEGRPRSLTDSSAVQTLTEGGLSRDFLLSCALSPVARERPVDLSLDRVEDWIKDIVLVAGRRGEHAVLESNAQKKGFGRPDSNSRRPSN</sequence>
<feature type="region of interest" description="Disordered" evidence="1">
    <location>
        <begin position="490"/>
        <end position="515"/>
    </location>
</feature>
<feature type="region of interest" description="Disordered" evidence="1">
    <location>
        <begin position="575"/>
        <end position="704"/>
    </location>
</feature>
<dbReference type="AlphaFoldDB" id="A0A9W9YP74"/>
<dbReference type="Gene3D" id="1.25.40.180">
    <property type="match status" value="1"/>
</dbReference>
<feature type="compositionally biased region" description="Polar residues" evidence="1">
    <location>
        <begin position="405"/>
        <end position="418"/>
    </location>
</feature>
<feature type="compositionally biased region" description="Polar residues" evidence="1">
    <location>
        <begin position="575"/>
        <end position="588"/>
    </location>
</feature>
<reference evidence="2" key="1">
    <citation type="submission" date="2023-01" db="EMBL/GenBank/DDBJ databases">
        <title>Genome assembly of the deep-sea coral Lophelia pertusa.</title>
        <authorList>
            <person name="Herrera S."/>
            <person name="Cordes E."/>
        </authorList>
    </citation>
    <scope>NUCLEOTIDE SEQUENCE</scope>
    <source>
        <strain evidence="2">USNM1676648</strain>
        <tissue evidence="2">Polyp</tissue>
    </source>
</reference>
<protein>
    <submittedName>
        <fullName evidence="2">Uncharacterized protein</fullName>
    </submittedName>
</protein>
<feature type="compositionally biased region" description="Basic and acidic residues" evidence="1">
    <location>
        <begin position="589"/>
        <end position="621"/>
    </location>
</feature>
<feature type="compositionally biased region" description="Basic and acidic residues" evidence="1">
    <location>
        <begin position="681"/>
        <end position="694"/>
    </location>
</feature>
<feature type="region of interest" description="Disordered" evidence="1">
    <location>
        <begin position="1"/>
        <end position="29"/>
    </location>
</feature>
<comment type="caution">
    <text evidence="2">The sequence shown here is derived from an EMBL/GenBank/DDBJ whole genome shotgun (WGS) entry which is preliminary data.</text>
</comment>